<organism evidence="1 2">
    <name type="scientific">Ralstonia condita</name>
    <dbReference type="NCBI Taxonomy" id="3058600"/>
    <lineage>
        <taxon>Bacteria</taxon>
        <taxon>Pseudomonadati</taxon>
        <taxon>Pseudomonadota</taxon>
        <taxon>Betaproteobacteria</taxon>
        <taxon>Burkholderiales</taxon>
        <taxon>Burkholderiaceae</taxon>
        <taxon>Ralstonia</taxon>
    </lineage>
</organism>
<accession>A0ABM9J164</accession>
<gene>
    <name evidence="1" type="ORF">LMG7141_00833</name>
</gene>
<protein>
    <submittedName>
        <fullName evidence="1">Uncharacterized protein</fullName>
    </submittedName>
</protein>
<evidence type="ECO:0000313" key="1">
    <source>
        <dbReference type="EMBL" id="CAJ0779050.1"/>
    </source>
</evidence>
<comment type="caution">
    <text evidence="1">The sequence shown here is derived from an EMBL/GenBank/DDBJ whole genome shotgun (WGS) entry which is preliminary data.</text>
</comment>
<name>A0ABM9J164_9RALS</name>
<dbReference type="EMBL" id="CATYWO010000001">
    <property type="protein sequence ID" value="CAJ0779050.1"/>
    <property type="molecule type" value="Genomic_DNA"/>
</dbReference>
<proteinExistence type="predicted"/>
<keyword evidence="2" id="KW-1185">Reference proteome</keyword>
<dbReference type="Proteomes" id="UP001189616">
    <property type="component" value="Unassembled WGS sequence"/>
</dbReference>
<evidence type="ECO:0000313" key="2">
    <source>
        <dbReference type="Proteomes" id="UP001189616"/>
    </source>
</evidence>
<reference evidence="1 2" key="1">
    <citation type="submission" date="2023-07" db="EMBL/GenBank/DDBJ databases">
        <authorList>
            <person name="Peeters C."/>
        </authorList>
    </citation>
    <scope>NUCLEOTIDE SEQUENCE [LARGE SCALE GENOMIC DNA]</scope>
    <source>
        <strain evidence="1 2">LMG 7141</strain>
    </source>
</reference>
<sequence length="61" mass="6905">MNSSSVRWVQGAVVLHIDPSAVVDAKKLVRDTDYVLLDMMEKIKHRADGLPALRKGWPFSR</sequence>